<evidence type="ECO:0000313" key="2">
    <source>
        <dbReference type="Proteomes" id="UP000199663"/>
    </source>
</evidence>
<comment type="caution">
    <text evidence="1">The sequence shown here is derived from an EMBL/GenBank/DDBJ whole genome shotgun (WGS) entry which is preliminary data.</text>
</comment>
<dbReference type="Proteomes" id="UP000199663">
    <property type="component" value="Unassembled WGS sequence"/>
</dbReference>
<organism evidence="1 2">
    <name type="scientific">Rhodonellum ikkaensis</name>
    <dbReference type="NCBI Taxonomy" id="336829"/>
    <lineage>
        <taxon>Bacteria</taxon>
        <taxon>Pseudomonadati</taxon>
        <taxon>Bacteroidota</taxon>
        <taxon>Cytophagia</taxon>
        <taxon>Cytophagales</taxon>
        <taxon>Cytophagaceae</taxon>
        <taxon>Rhodonellum</taxon>
    </lineage>
</organism>
<reference evidence="1 2" key="1">
    <citation type="submission" date="2016-10" db="EMBL/GenBank/DDBJ databases">
        <authorList>
            <person name="Varghese N."/>
            <person name="Submissions S."/>
        </authorList>
    </citation>
    <scope>NUCLEOTIDE SEQUENCE [LARGE SCALE GENOMIC DNA]</scope>
    <source>
        <strain evidence="1 2">DSM 17997</strain>
    </source>
</reference>
<keyword evidence="2" id="KW-1185">Reference proteome</keyword>
<name>A0A1H3RHB6_9BACT</name>
<dbReference type="EMBL" id="FNQC01000008">
    <property type="protein sequence ID" value="SDZ24745.1"/>
    <property type="molecule type" value="Genomic_DNA"/>
</dbReference>
<proteinExistence type="predicted"/>
<accession>A0A1H3RHB6</accession>
<protein>
    <submittedName>
        <fullName evidence="1">Uncharacterized protein</fullName>
    </submittedName>
</protein>
<sequence length="50" mass="5984">MEIKIESATIQNVWEALQQVPSNPRFHQAEKLFIKKMKKGWIFLSNKLKR</sequence>
<gene>
    <name evidence="1" type="ORF">SAMN05444412_108102</name>
</gene>
<evidence type="ECO:0000313" key="1">
    <source>
        <dbReference type="EMBL" id="SDZ24745.1"/>
    </source>
</evidence>